<sequence length="22" mass="2698">MKFISTTFPTHHYGRRQLRALH</sequence>
<dbReference type="Proteomes" id="UP000237246">
    <property type="component" value="Unassembled WGS sequence"/>
</dbReference>
<protein>
    <submittedName>
        <fullName evidence="1">Uncharacterized protein</fullName>
    </submittedName>
</protein>
<dbReference type="EMBL" id="PPHD01049680">
    <property type="protein sequence ID" value="POI23358.1"/>
    <property type="molecule type" value="Genomic_DNA"/>
</dbReference>
<evidence type="ECO:0000313" key="2">
    <source>
        <dbReference type="Proteomes" id="UP000237246"/>
    </source>
</evidence>
<accession>A0A2P4SGY6</accession>
<dbReference type="AlphaFoldDB" id="A0A2P4SGY6"/>
<comment type="caution">
    <text evidence="1">The sequence shown here is derived from an EMBL/GenBank/DDBJ whole genome shotgun (WGS) entry which is preliminary data.</text>
</comment>
<keyword evidence="2" id="KW-1185">Reference proteome</keyword>
<name>A0A2P4SGY6_BAMTH</name>
<reference evidence="1 2" key="1">
    <citation type="submission" date="2018-01" db="EMBL/GenBank/DDBJ databases">
        <title>Comparison of the Chinese Bamboo Partridge and Red Junglefowl genome sequences highlights the importance of demography in genome evolution.</title>
        <authorList>
            <person name="Tiley G.P."/>
            <person name="Kimball R.T."/>
            <person name="Braun E.L."/>
            <person name="Burleigh J.G."/>
        </authorList>
    </citation>
    <scope>NUCLEOTIDE SEQUENCE [LARGE SCALE GENOMIC DNA]</scope>
    <source>
        <strain evidence="1">RTK389</strain>
        <tissue evidence="1">Blood</tissue>
    </source>
</reference>
<gene>
    <name evidence="1" type="ORF">CIB84_012894</name>
</gene>
<proteinExistence type="predicted"/>
<evidence type="ECO:0000313" key="1">
    <source>
        <dbReference type="EMBL" id="POI23358.1"/>
    </source>
</evidence>
<organism evidence="1 2">
    <name type="scientific">Bambusicola thoracicus</name>
    <name type="common">Chinese bamboo-partridge</name>
    <name type="synonym">Perdix thoracica</name>
    <dbReference type="NCBI Taxonomy" id="9083"/>
    <lineage>
        <taxon>Eukaryota</taxon>
        <taxon>Metazoa</taxon>
        <taxon>Chordata</taxon>
        <taxon>Craniata</taxon>
        <taxon>Vertebrata</taxon>
        <taxon>Euteleostomi</taxon>
        <taxon>Archelosauria</taxon>
        <taxon>Archosauria</taxon>
        <taxon>Dinosauria</taxon>
        <taxon>Saurischia</taxon>
        <taxon>Theropoda</taxon>
        <taxon>Coelurosauria</taxon>
        <taxon>Aves</taxon>
        <taxon>Neognathae</taxon>
        <taxon>Galloanserae</taxon>
        <taxon>Galliformes</taxon>
        <taxon>Phasianidae</taxon>
        <taxon>Perdicinae</taxon>
        <taxon>Bambusicola</taxon>
    </lineage>
</organism>